<accession>A0A2U3XWF2</accession>
<evidence type="ECO:0000256" key="6">
    <source>
        <dbReference type="SAM" id="MobiDB-lite"/>
    </source>
</evidence>
<reference evidence="10" key="1">
    <citation type="submission" date="2025-08" db="UniProtKB">
        <authorList>
            <consortium name="RefSeq"/>
        </authorList>
    </citation>
    <scope>IDENTIFICATION</scope>
    <source>
        <tissue evidence="10">Liver</tissue>
    </source>
</reference>
<keyword evidence="5" id="KW-0325">Glycoprotein</keyword>
<dbReference type="STRING" id="9713.A0A2U3XWF2"/>
<evidence type="ECO:0000256" key="2">
    <source>
        <dbReference type="ARBA" id="ARBA00011495"/>
    </source>
</evidence>
<evidence type="ECO:0000259" key="8">
    <source>
        <dbReference type="Pfam" id="PF25752"/>
    </source>
</evidence>
<evidence type="ECO:0000256" key="5">
    <source>
        <dbReference type="ARBA" id="ARBA00023180"/>
    </source>
</evidence>
<feature type="domain" description="Tectonic-1-3" evidence="7">
    <location>
        <begin position="249"/>
        <end position="407"/>
    </location>
</feature>
<comment type="subunit">
    <text evidence="2">Part of the tectonic-like complex (also named B9 complex).</text>
</comment>
<sequence>MHADDVRRDATPPIHSLAKRLATAETGFDLLGVLTSPCSARPMCTSQLALLQVFFLMVPEGIWPQPSFSPLGAVPTPSDVGPASPGGTLESSSEGSEAPWPVSGISTVGPTVLTPSAPGNGTVDLFPVLPICVCDLTPGTCDINCCCDKDCYLLHPRTVFSFCLPGSVRSSSWMCVDNSLIFRSNSPFPSRVFMDSSGIRQFCVHVNNSKLNYFQKLQKVNATHFETLATEFGGGSFTSTFQTQLPPPHYRAGDPILTYFPKWSVISLLRQPAGVGAGGLCAESNPAGFLESKSTTCARFFKNLTSSCTLDPALNAASYYNFSVLKVPKGMTDLQNMKFQVPVTLISQAGSPLLSGNTCQNVVYQVIYEIETNGTFGIQKVSVSFGQTNLTVEPGTSLQQHFLIRFRASQQSTTASPTGPRSGNPGYIVGKPLLVLTGDVSHSMTLLQSQGDGICSVKRYEVQFGVNAVSGCKLRLKKVDYSHLQQEIYETLHGKTSPEHVAIFGNAVPAQKREWTKILSRNCSVSATHCTSCCVIPVSLEVQVLWAYIGLQSNPQAHVSGARFLYQCQSIKDSQQVTEIPLTTVVTFVDITQKPEPPRGQPRIDWKLPFDFFFPFKVAFSRGVDSQKGSASPVLILCLLVLGVLKLETK</sequence>
<dbReference type="InterPro" id="IPR057724">
    <property type="entry name" value="TCTN1-3_N"/>
</dbReference>
<keyword evidence="4" id="KW-0970">Cilium biogenesis/degradation</keyword>
<evidence type="ECO:0000256" key="4">
    <source>
        <dbReference type="ARBA" id="ARBA00022794"/>
    </source>
</evidence>
<keyword evidence="3" id="KW-0732">Signal</keyword>
<evidence type="ECO:0000313" key="10">
    <source>
        <dbReference type="RefSeq" id="XP_006735796.2"/>
    </source>
</evidence>
<dbReference type="GO" id="GO:0007224">
    <property type="term" value="P:smoothened signaling pathway"/>
    <property type="evidence" value="ECO:0007669"/>
    <property type="project" value="TreeGrafter"/>
</dbReference>
<dbReference type="GO" id="GO:0060271">
    <property type="term" value="P:cilium assembly"/>
    <property type="evidence" value="ECO:0007669"/>
    <property type="project" value="TreeGrafter"/>
</dbReference>
<feature type="region of interest" description="Disordered" evidence="6">
    <location>
        <begin position="73"/>
        <end position="100"/>
    </location>
</feature>
<dbReference type="Pfam" id="PF25752">
    <property type="entry name" value="DUF1619_N"/>
    <property type="match status" value="1"/>
</dbReference>
<dbReference type="PANTHER" id="PTHR14611:SF4">
    <property type="entry name" value="TECTONIC-3"/>
    <property type="match status" value="1"/>
</dbReference>
<evidence type="ECO:0000259" key="7">
    <source>
        <dbReference type="Pfam" id="PF07773"/>
    </source>
</evidence>
<dbReference type="InterPro" id="IPR011677">
    <property type="entry name" value="TCTN1-3_dom"/>
</dbReference>
<dbReference type="CTD" id="26123"/>
<dbReference type="GeneID" id="102740094"/>
<feature type="domain" description="Tectonic-1-3" evidence="7">
    <location>
        <begin position="422"/>
        <end position="591"/>
    </location>
</feature>
<dbReference type="KEGG" id="lww:102740094"/>
<evidence type="ECO:0000256" key="3">
    <source>
        <dbReference type="ARBA" id="ARBA00022729"/>
    </source>
</evidence>
<gene>
    <name evidence="10" type="primary">TCTN3</name>
</gene>
<dbReference type="RefSeq" id="XP_006735796.2">
    <property type="nucleotide sequence ID" value="XM_006735733.2"/>
</dbReference>
<feature type="compositionally biased region" description="Low complexity" evidence="6">
    <location>
        <begin position="85"/>
        <end position="97"/>
    </location>
</feature>
<protein>
    <submittedName>
        <fullName evidence="10">Tectonic-3 isoform X1</fullName>
    </submittedName>
</protein>
<proteinExistence type="inferred from homology"/>
<dbReference type="AlphaFoldDB" id="A0A2U3XWF2"/>
<name>A0A2U3XWF2_LEPWE</name>
<feature type="domain" description="Tectonic-1-3 N-terminal" evidence="8">
    <location>
        <begin position="110"/>
        <end position="224"/>
    </location>
</feature>
<dbReference type="Pfam" id="PF07773">
    <property type="entry name" value="TCTN_DUF1619"/>
    <property type="match status" value="2"/>
</dbReference>
<dbReference type="PANTHER" id="PTHR14611">
    <property type="entry name" value="TECTONIC FAMILY MEMBER"/>
    <property type="match status" value="1"/>
</dbReference>
<organism evidence="9 10">
    <name type="scientific">Leptonychotes weddellii</name>
    <name type="common">Weddell seal</name>
    <name type="synonym">Otaria weddellii</name>
    <dbReference type="NCBI Taxonomy" id="9713"/>
    <lineage>
        <taxon>Eukaryota</taxon>
        <taxon>Metazoa</taxon>
        <taxon>Chordata</taxon>
        <taxon>Craniata</taxon>
        <taxon>Vertebrata</taxon>
        <taxon>Euteleostomi</taxon>
        <taxon>Mammalia</taxon>
        <taxon>Eutheria</taxon>
        <taxon>Laurasiatheria</taxon>
        <taxon>Carnivora</taxon>
        <taxon>Caniformia</taxon>
        <taxon>Pinnipedia</taxon>
        <taxon>Phocidae</taxon>
        <taxon>Monachinae</taxon>
        <taxon>Lobodontini</taxon>
        <taxon>Leptonychotes</taxon>
    </lineage>
</organism>
<comment type="similarity">
    <text evidence="1">Belongs to the tectonic family.</text>
</comment>
<dbReference type="OrthoDB" id="184109at2759"/>
<dbReference type="InterPro" id="IPR040354">
    <property type="entry name" value="TCTN1-3"/>
</dbReference>
<keyword evidence="9" id="KW-1185">Reference proteome</keyword>
<dbReference type="Proteomes" id="UP000245341">
    <property type="component" value="Unplaced"/>
</dbReference>
<evidence type="ECO:0000256" key="1">
    <source>
        <dbReference type="ARBA" id="ARBA00007633"/>
    </source>
</evidence>
<evidence type="ECO:0000313" key="9">
    <source>
        <dbReference type="Proteomes" id="UP000245341"/>
    </source>
</evidence>